<reference evidence="3" key="1">
    <citation type="journal article" date="2019" name="Int. J. Syst. Evol. Microbiol.">
        <title>The Global Catalogue of Microorganisms (GCM) 10K type strain sequencing project: providing services to taxonomists for standard genome sequencing and annotation.</title>
        <authorList>
            <consortium name="The Broad Institute Genomics Platform"/>
            <consortium name="The Broad Institute Genome Sequencing Center for Infectious Disease"/>
            <person name="Wu L."/>
            <person name="Ma J."/>
        </authorList>
    </citation>
    <scope>NUCLEOTIDE SEQUENCE [LARGE SCALE GENOMIC DNA]</scope>
    <source>
        <strain evidence="3">JCM 17106</strain>
    </source>
</reference>
<dbReference type="Pfam" id="PF19852">
    <property type="entry name" value="DUF6327"/>
    <property type="match status" value="1"/>
</dbReference>
<evidence type="ECO:0000313" key="3">
    <source>
        <dbReference type="Proteomes" id="UP001500459"/>
    </source>
</evidence>
<keyword evidence="1" id="KW-0175">Coiled coil</keyword>
<dbReference type="InterPro" id="IPR046290">
    <property type="entry name" value="DUF6327"/>
</dbReference>
<dbReference type="Proteomes" id="UP001500459">
    <property type="component" value="Unassembled WGS sequence"/>
</dbReference>
<sequence>MIKNSIMEKIYTSFKEIEEELKMLKLQRQISIEEMKLLKSEFKEDIQPYQWVATIASAVKKYGIFYLIKRILK</sequence>
<proteinExistence type="predicted"/>
<accession>A0ABP7X8H0</accession>
<evidence type="ECO:0000256" key="1">
    <source>
        <dbReference type="SAM" id="Coils"/>
    </source>
</evidence>
<organism evidence="2 3">
    <name type="scientific">Aquimarina addita</name>
    <dbReference type="NCBI Taxonomy" id="870485"/>
    <lineage>
        <taxon>Bacteria</taxon>
        <taxon>Pseudomonadati</taxon>
        <taxon>Bacteroidota</taxon>
        <taxon>Flavobacteriia</taxon>
        <taxon>Flavobacteriales</taxon>
        <taxon>Flavobacteriaceae</taxon>
        <taxon>Aquimarina</taxon>
    </lineage>
</organism>
<dbReference type="EMBL" id="BAABCW010000001">
    <property type="protein sequence ID" value="GAA4106837.1"/>
    <property type="molecule type" value="Genomic_DNA"/>
</dbReference>
<name>A0ABP7X8H0_9FLAO</name>
<keyword evidence="3" id="KW-1185">Reference proteome</keyword>
<feature type="coiled-coil region" evidence="1">
    <location>
        <begin position="7"/>
        <end position="34"/>
    </location>
</feature>
<gene>
    <name evidence="2" type="ORF">GCM10022393_01510</name>
</gene>
<evidence type="ECO:0000313" key="2">
    <source>
        <dbReference type="EMBL" id="GAA4106837.1"/>
    </source>
</evidence>
<protein>
    <submittedName>
        <fullName evidence="2">Uncharacterized protein</fullName>
    </submittedName>
</protein>
<comment type="caution">
    <text evidence="2">The sequence shown here is derived from an EMBL/GenBank/DDBJ whole genome shotgun (WGS) entry which is preliminary data.</text>
</comment>